<keyword evidence="3" id="KW-1185">Reference proteome</keyword>
<protein>
    <recommendedName>
        <fullName evidence="4">RNI-like protein</fullName>
    </recommendedName>
</protein>
<dbReference type="Proteomes" id="UP001491310">
    <property type="component" value="Unassembled WGS sequence"/>
</dbReference>
<dbReference type="SUPFAM" id="SSF52047">
    <property type="entry name" value="RNI-like"/>
    <property type="match status" value="1"/>
</dbReference>
<organism evidence="2 3">
    <name type="scientific">Coccomyxa subellipsoidea</name>
    <dbReference type="NCBI Taxonomy" id="248742"/>
    <lineage>
        <taxon>Eukaryota</taxon>
        <taxon>Viridiplantae</taxon>
        <taxon>Chlorophyta</taxon>
        <taxon>core chlorophytes</taxon>
        <taxon>Trebouxiophyceae</taxon>
        <taxon>Trebouxiophyceae incertae sedis</taxon>
        <taxon>Coccomyxaceae</taxon>
        <taxon>Coccomyxa</taxon>
    </lineage>
</organism>
<sequence>MLLPEHLAEMLLDKLLQKSRINHAQLGIFAPCANSIRLAAHNHIGDGGAWLAAISRYRSLQSLHLEQCRRLREDRLALLAPFASRTAVKVGDLLSLNGLASLRVADTKVGDTDCAGIATLAQLTELDLRNTLATAPPAVSSLTNIGMENCRVGGEVALQVLRSTRFPCLREVHMSMTKFLDDAGIELLNAFCSDSASELHTLVLSNASVHTVSFVAPAGALCNFDLGGVEFRDKSWEMFSGLRSLQDLNLQNSNATNETINSLHGFTKLTSLSFLWSCPQLRLLELDMCALLSAPQFQAGVRHLHELEDLIVRFCAFVSMEAVLEMVNLLPSLLYGRWNDVVLLDDKGPHSVSRLGTALAARLQELAAFDERYCYSKKELLEVRSSESVPQLGKCGELAAMLDELELWLNKKFTR</sequence>
<proteinExistence type="predicted"/>
<name>A0ABR2YV58_9CHLO</name>
<evidence type="ECO:0000313" key="3">
    <source>
        <dbReference type="Proteomes" id="UP001491310"/>
    </source>
</evidence>
<accession>A0ABR2YV58</accession>
<reference evidence="2 3" key="1">
    <citation type="journal article" date="2024" name="Nat. Commun.">
        <title>Phylogenomics reveals the evolutionary origins of lichenization in chlorophyte algae.</title>
        <authorList>
            <person name="Puginier C."/>
            <person name="Libourel C."/>
            <person name="Otte J."/>
            <person name="Skaloud P."/>
            <person name="Haon M."/>
            <person name="Grisel S."/>
            <person name="Petersen M."/>
            <person name="Berrin J.G."/>
            <person name="Delaux P.M."/>
            <person name="Dal Grande F."/>
            <person name="Keller J."/>
        </authorList>
    </citation>
    <scope>NUCLEOTIDE SEQUENCE [LARGE SCALE GENOMIC DNA]</scope>
    <source>
        <strain evidence="2 3">SAG 216-7</strain>
    </source>
</reference>
<comment type="caution">
    <text evidence="2">The sequence shown here is derived from an EMBL/GenBank/DDBJ whole genome shotgun (WGS) entry which is preliminary data.</text>
</comment>
<evidence type="ECO:0000256" key="1">
    <source>
        <dbReference type="ARBA" id="ARBA00004430"/>
    </source>
</evidence>
<dbReference type="PANTHER" id="PTHR13318">
    <property type="entry name" value="PARTNER OF PAIRED, ISOFORM B-RELATED"/>
    <property type="match status" value="1"/>
</dbReference>
<gene>
    <name evidence="2" type="ORF">WJX75_006862</name>
</gene>
<dbReference type="EMBL" id="JALJOT010000005">
    <property type="protein sequence ID" value="KAK9915265.1"/>
    <property type="molecule type" value="Genomic_DNA"/>
</dbReference>
<evidence type="ECO:0008006" key="4">
    <source>
        <dbReference type="Google" id="ProtNLM"/>
    </source>
</evidence>
<evidence type="ECO:0000313" key="2">
    <source>
        <dbReference type="EMBL" id="KAK9915265.1"/>
    </source>
</evidence>
<dbReference type="InterPro" id="IPR032675">
    <property type="entry name" value="LRR_dom_sf"/>
</dbReference>
<comment type="subcellular location">
    <subcellularLocation>
        <location evidence="1">Cytoplasm</location>
        <location evidence="1">Cytoskeleton</location>
        <location evidence="1">Cilium axoneme</location>
    </subcellularLocation>
</comment>
<dbReference type="Gene3D" id="3.80.10.10">
    <property type="entry name" value="Ribonuclease Inhibitor"/>
    <property type="match status" value="2"/>
</dbReference>